<dbReference type="EMBL" id="JAGRRH010000007">
    <property type="protein sequence ID" value="KAG7367107.1"/>
    <property type="molecule type" value="Genomic_DNA"/>
</dbReference>
<dbReference type="OrthoDB" id="45382at2759"/>
<protein>
    <submittedName>
        <fullName evidence="2">Histidine phosphatase superfamily branch 1 protein</fullName>
    </submittedName>
</protein>
<dbReference type="CDD" id="cd07040">
    <property type="entry name" value="HP"/>
    <property type="match status" value="1"/>
</dbReference>
<keyword evidence="3" id="KW-1185">Reference proteome</keyword>
<organism evidence="2 3">
    <name type="scientific">Nitzschia inconspicua</name>
    <dbReference type="NCBI Taxonomy" id="303405"/>
    <lineage>
        <taxon>Eukaryota</taxon>
        <taxon>Sar</taxon>
        <taxon>Stramenopiles</taxon>
        <taxon>Ochrophyta</taxon>
        <taxon>Bacillariophyta</taxon>
        <taxon>Bacillariophyceae</taxon>
        <taxon>Bacillariophycidae</taxon>
        <taxon>Bacillariales</taxon>
        <taxon>Bacillariaceae</taxon>
        <taxon>Nitzschia</taxon>
    </lineage>
</organism>
<gene>
    <name evidence="1" type="ORF">IV203_004858</name>
    <name evidence="2" type="ORF">IV203_029777</name>
</gene>
<comment type="caution">
    <text evidence="2">The sequence shown here is derived from an EMBL/GenBank/DDBJ whole genome shotgun (WGS) entry which is preliminary data.</text>
</comment>
<dbReference type="Pfam" id="PF00300">
    <property type="entry name" value="His_Phos_1"/>
    <property type="match status" value="1"/>
</dbReference>
<reference evidence="2" key="2">
    <citation type="submission" date="2021-04" db="EMBL/GenBank/DDBJ databases">
        <authorList>
            <person name="Podell S."/>
        </authorList>
    </citation>
    <scope>NUCLEOTIDE SEQUENCE</scope>
    <source>
        <strain evidence="2">Hildebrandi</strain>
    </source>
</reference>
<dbReference type="Proteomes" id="UP000693970">
    <property type="component" value="Unassembled WGS sequence"/>
</dbReference>
<accession>A0A9K3Q0N6</accession>
<sequence length="168" mass="18261">MTVFHRTSQIFLAAFAPAHKLLPANPTRNLDDLSSVLNSASIGRVAFLRHGETAPSTGGDFERILTEEGRSQARQAGRGFGKELNPYFSVCLVSPAPRTMETAKIFLLNADANSVLAPIDVLYDGTTQPKGAELFQKIGYASLDSYLRNHDDVIRTTSQEVLGSYANS</sequence>
<evidence type="ECO:0000313" key="2">
    <source>
        <dbReference type="EMBL" id="KAG7367107.1"/>
    </source>
</evidence>
<evidence type="ECO:0000313" key="1">
    <source>
        <dbReference type="EMBL" id="KAG7338603.1"/>
    </source>
</evidence>
<dbReference type="EMBL" id="JAGRRH010000053">
    <property type="protein sequence ID" value="KAG7338603.1"/>
    <property type="molecule type" value="Genomic_DNA"/>
</dbReference>
<evidence type="ECO:0000313" key="3">
    <source>
        <dbReference type="Proteomes" id="UP000693970"/>
    </source>
</evidence>
<dbReference type="AlphaFoldDB" id="A0A9K3Q0N6"/>
<dbReference type="SMART" id="SM00855">
    <property type="entry name" value="PGAM"/>
    <property type="match status" value="1"/>
</dbReference>
<dbReference type="InterPro" id="IPR013078">
    <property type="entry name" value="His_Pase_superF_clade-1"/>
</dbReference>
<name>A0A9K3Q0N6_9STRA</name>
<proteinExistence type="predicted"/>
<reference evidence="2" key="1">
    <citation type="journal article" date="2021" name="Sci. Rep.">
        <title>Diploid genomic architecture of Nitzschia inconspicua, an elite biomass production diatom.</title>
        <authorList>
            <person name="Oliver A."/>
            <person name="Podell S."/>
            <person name="Pinowska A."/>
            <person name="Traller J.C."/>
            <person name="Smith S.R."/>
            <person name="McClure R."/>
            <person name="Beliaev A."/>
            <person name="Bohutskyi P."/>
            <person name="Hill E.A."/>
            <person name="Rabines A."/>
            <person name="Zheng H."/>
            <person name="Allen L.Z."/>
            <person name="Kuo A."/>
            <person name="Grigoriev I.V."/>
            <person name="Allen A.E."/>
            <person name="Hazlebeck D."/>
            <person name="Allen E.E."/>
        </authorList>
    </citation>
    <scope>NUCLEOTIDE SEQUENCE</scope>
    <source>
        <strain evidence="2">Hildebrandi</strain>
    </source>
</reference>